<sequence>METDLKLLQSFCTNTGLIINTSKTKGFHFASKSKTFIYNHDKNWKLGKDTIAYIPPGVTEKYLGARIDPWAGVTKGEWPEKIKAWIKSLQAADLRPAQKIEVLRMHIIPRTYFHLILTEVSQNTLRNLYQIIRNSMKEIVHLPPHVTSGLLYSNNRSGGLGMLKLEVRIPSAIIRKRMALEMSTDKRYRGILPVSGRKQRQNH</sequence>
<dbReference type="OMA" id="MHIIPRT"/>
<keyword evidence="2" id="KW-1185">Reference proteome</keyword>
<accession>A0A401PXX9</accession>
<protein>
    <recommendedName>
        <fullName evidence="3">Reverse transcriptase domain-containing protein</fullName>
    </recommendedName>
</protein>
<comment type="caution">
    <text evidence="1">The sequence shown here is derived from an EMBL/GenBank/DDBJ whole genome shotgun (WGS) entry which is preliminary data.</text>
</comment>
<dbReference type="STRING" id="75743.A0A401PXX9"/>
<gene>
    <name evidence="1" type="ORF">scyTo_0019347</name>
</gene>
<reference evidence="1 2" key="1">
    <citation type="journal article" date="2018" name="Nat. Ecol. Evol.">
        <title>Shark genomes provide insights into elasmobranch evolution and the origin of vertebrates.</title>
        <authorList>
            <person name="Hara Y"/>
            <person name="Yamaguchi K"/>
            <person name="Onimaru K"/>
            <person name="Kadota M"/>
            <person name="Koyanagi M"/>
            <person name="Keeley SD"/>
            <person name="Tatsumi K"/>
            <person name="Tanaka K"/>
            <person name="Motone F"/>
            <person name="Kageyama Y"/>
            <person name="Nozu R"/>
            <person name="Adachi N"/>
            <person name="Nishimura O"/>
            <person name="Nakagawa R"/>
            <person name="Tanegashima C"/>
            <person name="Kiyatake I"/>
            <person name="Matsumoto R"/>
            <person name="Murakumo K"/>
            <person name="Nishida K"/>
            <person name="Terakita A"/>
            <person name="Kuratani S"/>
            <person name="Sato K"/>
            <person name="Hyodo S Kuraku.S."/>
        </authorList>
    </citation>
    <scope>NUCLEOTIDE SEQUENCE [LARGE SCALE GENOMIC DNA]</scope>
</reference>
<name>A0A401PXX9_SCYTO</name>
<evidence type="ECO:0008006" key="3">
    <source>
        <dbReference type="Google" id="ProtNLM"/>
    </source>
</evidence>
<dbReference type="EMBL" id="BFAA01014309">
    <property type="protein sequence ID" value="GCB77989.1"/>
    <property type="molecule type" value="Genomic_DNA"/>
</dbReference>
<dbReference type="OrthoDB" id="9902985at2759"/>
<dbReference type="Proteomes" id="UP000288216">
    <property type="component" value="Unassembled WGS sequence"/>
</dbReference>
<evidence type="ECO:0000313" key="1">
    <source>
        <dbReference type="EMBL" id="GCB77989.1"/>
    </source>
</evidence>
<evidence type="ECO:0000313" key="2">
    <source>
        <dbReference type="Proteomes" id="UP000288216"/>
    </source>
</evidence>
<proteinExistence type="predicted"/>
<dbReference type="AlphaFoldDB" id="A0A401PXX9"/>
<organism evidence="1 2">
    <name type="scientific">Scyliorhinus torazame</name>
    <name type="common">Cloudy catshark</name>
    <name type="synonym">Catulus torazame</name>
    <dbReference type="NCBI Taxonomy" id="75743"/>
    <lineage>
        <taxon>Eukaryota</taxon>
        <taxon>Metazoa</taxon>
        <taxon>Chordata</taxon>
        <taxon>Craniata</taxon>
        <taxon>Vertebrata</taxon>
        <taxon>Chondrichthyes</taxon>
        <taxon>Elasmobranchii</taxon>
        <taxon>Galeomorphii</taxon>
        <taxon>Galeoidea</taxon>
        <taxon>Carcharhiniformes</taxon>
        <taxon>Scyliorhinidae</taxon>
        <taxon>Scyliorhinus</taxon>
    </lineage>
</organism>